<evidence type="ECO:0000256" key="6">
    <source>
        <dbReference type="ARBA" id="ARBA00022676"/>
    </source>
</evidence>
<keyword evidence="5" id="KW-0597">Phosphoprotein</keyword>
<evidence type="ECO:0000256" key="1">
    <source>
        <dbReference type="ARBA" id="ARBA00002678"/>
    </source>
</evidence>
<feature type="binding site" evidence="10">
    <location>
        <position position="59"/>
    </location>
    <ligand>
        <name>phosphate</name>
        <dbReference type="ChEBI" id="CHEBI:43474"/>
    </ligand>
</feature>
<dbReference type="CDD" id="cd09009">
    <property type="entry name" value="PNP-EcPNPII_like"/>
    <property type="match status" value="1"/>
</dbReference>
<evidence type="ECO:0000256" key="4">
    <source>
        <dbReference type="ARBA" id="ARBA00011233"/>
    </source>
</evidence>
<dbReference type="Gene3D" id="3.40.50.1580">
    <property type="entry name" value="Nucleoside phosphorylase domain"/>
    <property type="match status" value="1"/>
</dbReference>
<dbReference type="UniPathway" id="UPA00606"/>
<dbReference type="NCBIfam" id="TIGR01700">
    <property type="entry name" value="PNPH"/>
    <property type="match status" value="1"/>
</dbReference>
<dbReference type="InterPro" id="IPR035994">
    <property type="entry name" value="Nucleoside_phosphorylase_sf"/>
</dbReference>
<dbReference type="FunFam" id="3.40.50.1580:FF:000010">
    <property type="entry name" value="Purine nucleoside phosphorylase"/>
    <property type="match status" value="1"/>
</dbReference>
<evidence type="ECO:0000256" key="5">
    <source>
        <dbReference type="ARBA" id="ARBA00022553"/>
    </source>
</evidence>
<dbReference type="GO" id="GO:0004731">
    <property type="term" value="F:purine-nucleoside phosphorylase activity"/>
    <property type="evidence" value="ECO:0007669"/>
    <property type="project" value="UniProtKB-EC"/>
</dbReference>
<dbReference type="NCBIfam" id="NF006054">
    <property type="entry name" value="PRK08202.1"/>
    <property type="match status" value="1"/>
</dbReference>
<comment type="subunit">
    <text evidence="4">Homotrimer.</text>
</comment>
<evidence type="ECO:0000313" key="12">
    <source>
        <dbReference type="EMBL" id="EKU27111.1"/>
    </source>
</evidence>
<dbReference type="PIRSF" id="PIRSF000477">
    <property type="entry name" value="PurNPase"/>
    <property type="match status" value="1"/>
</dbReference>
<feature type="binding site" evidence="10">
    <location>
        <position position="28"/>
    </location>
    <ligand>
        <name>phosphate</name>
        <dbReference type="ChEBI" id="CHEBI:43474"/>
    </ligand>
</feature>
<feature type="domain" description="Nucleoside phosphorylase" evidence="11">
    <location>
        <begin position="22"/>
        <end position="267"/>
    </location>
</feature>
<keyword evidence="13" id="KW-1185">Reference proteome</keyword>
<comment type="similarity">
    <text evidence="3 9">Belongs to the PNP/MTAP phosphorylase family.</text>
</comment>
<evidence type="ECO:0000256" key="10">
    <source>
        <dbReference type="PIRSR" id="PIRSR000477-2"/>
    </source>
</evidence>
<evidence type="ECO:0000256" key="8">
    <source>
        <dbReference type="ARBA" id="ARBA00048556"/>
    </source>
</evidence>
<keyword evidence="7 9" id="KW-0808">Transferase</keyword>
<dbReference type="OrthoDB" id="1523230at2"/>
<dbReference type="EC" id="2.4.2.1" evidence="9"/>
<evidence type="ECO:0000256" key="7">
    <source>
        <dbReference type="ARBA" id="ARBA00022679"/>
    </source>
</evidence>
<sequence length="269" mass="29581">MREQIKEAARYIQEKGANEAEVGLVLGSGLGEIVERFENAIHIPYEEIPHFPVSTVVGHASELVYGELNGRKVLAMAGRFHYYEGYKMEQVIFPIRVMKAMGIEKLMITNAAGGINWDFQPGDLMVICDQLNMTGTNPLLGPNDNELGPRFIDMSEPFAKDYIALAKEKAAALNIDLKEGVYMGVTGPTYETPAEIRMFRTLGADAVGMSTVSEVIAARHLGMKVMGLSCITNLGSGMQENIDHSAVVNTVDQVKEHFQNLVANIIEEM</sequence>
<evidence type="ECO:0000313" key="13">
    <source>
        <dbReference type="Proteomes" id="UP000016057"/>
    </source>
</evidence>
<feature type="binding site" evidence="10">
    <location>
        <position position="233"/>
    </location>
    <ligand>
        <name>a purine D-ribonucleoside</name>
        <dbReference type="ChEBI" id="CHEBI:142355"/>
    </ligand>
</feature>
<dbReference type="Pfam" id="PF01048">
    <property type="entry name" value="PNP_UDP_1"/>
    <property type="match status" value="1"/>
</dbReference>
<dbReference type="GO" id="GO:0009116">
    <property type="term" value="P:nucleoside metabolic process"/>
    <property type="evidence" value="ECO:0007669"/>
    <property type="project" value="InterPro"/>
</dbReference>
<keyword evidence="6 9" id="KW-0328">Glycosyltransferase</keyword>
<accession>K8ZNF5</accession>
<reference evidence="12 13" key="1">
    <citation type="journal article" date="2013" name="Genome Announc.">
        <title>Draft Genome Sequence of Catellicoccus marimammalium, a Novel Species Commonly Found in Gull Feces.</title>
        <authorList>
            <person name="Weigand M.R."/>
            <person name="Ryu H."/>
            <person name="Bozcek L."/>
            <person name="Konstantinidis K.T."/>
            <person name="Santo Domingo J.W."/>
        </authorList>
    </citation>
    <scope>NUCLEOTIDE SEQUENCE [LARGE SCALE GENOMIC DNA]</scope>
    <source>
        <strain evidence="12 13">M35/04/3</strain>
    </source>
</reference>
<dbReference type="InterPro" id="IPR011268">
    <property type="entry name" value="Purine_phosphorylase"/>
</dbReference>
<dbReference type="SUPFAM" id="SSF53167">
    <property type="entry name" value="Purine and uridine phosphorylases"/>
    <property type="match status" value="1"/>
</dbReference>
<protein>
    <recommendedName>
        <fullName evidence="9">Purine nucleoside phosphorylase</fullName>
        <ecNumber evidence="9">2.4.2.1</ecNumber>
    </recommendedName>
    <alternativeName>
        <fullName evidence="9">Inosine-guanosine phosphorylase</fullName>
    </alternativeName>
</protein>
<name>K8ZNF5_9ENTE</name>
<gene>
    <name evidence="12" type="ORF">C683_0889</name>
</gene>
<comment type="pathway">
    <text evidence="2 9">Purine metabolism; purine nucleoside salvage.</text>
</comment>
<evidence type="ECO:0000256" key="2">
    <source>
        <dbReference type="ARBA" id="ARBA00005058"/>
    </source>
</evidence>
<dbReference type="NCBIfam" id="TIGR01697">
    <property type="entry name" value="PNPH-PUNA-XAPA"/>
    <property type="match status" value="1"/>
</dbReference>
<evidence type="ECO:0000259" key="11">
    <source>
        <dbReference type="Pfam" id="PF01048"/>
    </source>
</evidence>
<comment type="function">
    <text evidence="1">The purine nucleoside phosphorylases catalyze the phosphorolytic breakdown of the N-glycosidic bond in the beta-(deoxy)ribonucleoside molecules, with the formation of the corresponding free purine bases and pentose-1-phosphate. Cleaves guanosine, inosine, 2'-deoxyguanosine and 2'-deoxyinosine.</text>
</comment>
<evidence type="ECO:0000256" key="3">
    <source>
        <dbReference type="ARBA" id="ARBA00006751"/>
    </source>
</evidence>
<comment type="catalytic activity">
    <reaction evidence="8">
        <text>a purine 2'-deoxy-D-ribonucleoside + phosphate = a purine nucleobase + 2-deoxy-alpha-D-ribose 1-phosphate</text>
        <dbReference type="Rhea" id="RHEA:36431"/>
        <dbReference type="ChEBI" id="CHEBI:26386"/>
        <dbReference type="ChEBI" id="CHEBI:43474"/>
        <dbReference type="ChEBI" id="CHEBI:57259"/>
        <dbReference type="ChEBI" id="CHEBI:142361"/>
        <dbReference type="EC" id="2.4.2.1"/>
    </reaction>
</comment>
<dbReference type="STRING" id="1234409.C683_0889"/>
<organism evidence="12 13">
    <name type="scientific">Catellicoccus marimammalium M35/04/3</name>
    <dbReference type="NCBI Taxonomy" id="1234409"/>
    <lineage>
        <taxon>Bacteria</taxon>
        <taxon>Bacillati</taxon>
        <taxon>Bacillota</taxon>
        <taxon>Bacilli</taxon>
        <taxon>Lactobacillales</taxon>
        <taxon>Enterococcaceae</taxon>
        <taxon>Catellicoccus</taxon>
    </lineage>
</organism>
<feature type="binding site" evidence="10">
    <location>
        <position position="210"/>
    </location>
    <ligand>
        <name>phosphate</name>
        <dbReference type="ChEBI" id="CHEBI:43474"/>
    </ligand>
</feature>
<dbReference type="PANTHER" id="PTHR11904:SF9">
    <property type="entry name" value="PURINE NUCLEOSIDE PHOSPHORYLASE-RELATED"/>
    <property type="match status" value="1"/>
</dbReference>
<dbReference type="InterPro" id="IPR011270">
    <property type="entry name" value="Pur_Nuc_Pase_Ino/Guo-sp"/>
</dbReference>
<dbReference type="GO" id="GO:0005737">
    <property type="term" value="C:cytoplasm"/>
    <property type="evidence" value="ECO:0007669"/>
    <property type="project" value="TreeGrafter"/>
</dbReference>
<dbReference type="AlphaFoldDB" id="K8ZNF5"/>
<comment type="caution">
    <text evidence="12">The sequence shown here is derived from an EMBL/GenBank/DDBJ whole genome shotgun (WGS) entry which is preliminary data.</text>
</comment>
<dbReference type="eggNOG" id="COG0005">
    <property type="taxonomic scope" value="Bacteria"/>
</dbReference>
<proteinExistence type="inferred from homology"/>
<dbReference type="InterPro" id="IPR000845">
    <property type="entry name" value="Nucleoside_phosphorylase_d"/>
</dbReference>
<dbReference type="PANTHER" id="PTHR11904">
    <property type="entry name" value="METHYLTHIOADENOSINE/PURINE NUCLEOSIDE PHOSPHORYLASE"/>
    <property type="match status" value="1"/>
</dbReference>
<feature type="binding site" evidence="10">
    <location>
        <position position="111"/>
    </location>
    <ligand>
        <name>phosphate</name>
        <dbReference type="ChEBI" id="CHEBI:43474"/>
    </ligand>
</feature>
<dbReference type="PATRIC" id="fig|1234409.3.peg.839"/>
<feature type="binding site" evidence="10">
    <location>
        <begin position="79"/>
        <end position="81"/>
    </location>
    <ligand>
        <name>phosphate</name>
        <dbReference type="ChEBI" id="CHEBI:43474"/>
    </ligand>
</feature>
<dbReference type="EMBL" id="AMYT01000019">
    <property type="protein sequence ID" value="EKU27111.1"/>
    <property type="molecule type" value="Genomic_DNA"/>
</dbReference>
<evidence type="ECO:0000256" key="9">
    <source>
        <dbReference type="PIRNR" id="PIRNR000477"/>
    </source>
</evidence>
<feature type="binding site" evidence="10">
    <location>
        <position position="191"/>
    </location>
    <ligand>
        <name>a purine D-ribonucleoside</name>
        <dbReference type="ChEBI" id="CHEBI:142355"/>
    </ligand>
</feature>
<dbReference type="RefSeq" id="WP_009490552.1">
    <property type="nucleotide sequence ID" value="NZ_AMYT01000019.1"/>
</dbReference>
<dbReference type="Proteomes" id="UP000016057">
    <property type="component" value="Unassembled WGS sequence"/>
</dbReference>